<sequence length="53" mass="6333">MNSLNCLINRQYQVIRLLITRLHYAIVYYKNQSFNEIIKSNIVQLYAFPEVIA</sequence>
<gene>
    <name evidence="1" type="ORF">A1OE_448</name>
</gene>
<dbReference type="AlphaFoldDB" id="K7ZCJ5"/>
<dbReference type="KEGG" id="thal:A1OE_448"/>
<dbReference type="HOGENOM" id="CLU_3059627_0_0_5"/>
<evidence type="ECO:0000313" key="2">
    <source>
        <dbReference type="Proteomes" id="UP000010077"/>
    </source>
</evidence>
<dbReference type="EMBL" id="CP003539">
    <property type="protein sequence ID" value="AFX98641.1"/>
    <property type="molecule type" value="Genomic_DNA"/>
</dbReference>
<keyword evidence="2" id="KW-1185">Reference proteome</keyword>
<reference evidence="1 2" key="1">
    <citation type="journal article" date="2012" name="Proc. Natl. Acad. Sci. U.S.A.">
        <title>Genome streamlining and chemical defense in a coral reef symbiosis.</title>
        <authorList>
            <person name="Kwan J.C."/>
            <person name="Donia M.S."/>
            <person name="Han A.W."/>
            <person name="Hirose E."/>
            <person name="Haygood M.G."/>
            <person name="Schmidt E.W."/>
        </authorList>
    </citation>
    <scope>NUCLEOTIDE SEQUENCE [LARGE SCALE GENOMIC DNA]</scope>
    <source>
        <strain evidence="1 2">L2</strain>
    </source>
</reference>
<protein>
    <submittedName>
        <fullName evidence="1">Uncharacterized protein</fullName>
    </submittedName>
</protein>
<evidence type="ECO:0000313" key="1">
    <source>
        <dbReference type="EMBL" id="AFX98641.1"/>
    </source>
</evidence>
<name>K7ZCJ5_9PROT</name>
<organism evidence="1 2">
    <name type="scientific">Candidatus Endolissoclinum faulkneri L2</name>
    <dbReference type="NCBI Taxonomy" id="1193729"/>
    <lineage>
        <taxon>Bacteria</taxon>
        <taxon>Pseudomonadati</taxon>
        <taxon>Pseudomonadota</taxon>
        <taxon>Alphaproteobacteria</taxon>
        <taxon>Rhodospirillales</taxon>
        <taxon>Rhodospirillaceae</taxon>
        <taxon>Candidatus Endolissoclinum</taxon>
    </lineage>
</organism>
<proteinExistence type="predicted"/>
<dbReference type="Proteomes" id="UP000010077">
    <property type="component" value="Chromosome"/>
</dbReference>
<accession>K7ZCJ5</accession>